<reference evidence="2 3" key="1">
    <citation type="journal article" date="2016" name="Nat. Commun.">
        <title>Extremotolerant tardigrade genome and improved radiotolerance of human cultured cells by tardigrade-unique protein.</title>
        <authorList>
            <person name="Hashimoto T."/>
            <person name="Horikawa D.D."/>
            <person name="Saito Y."/>
            <person name="Kuwahara H."/>
            <person name="Kozuka-Hata H."/>
            <person name="Shin-I T."/>
            <person name="Minakuchi Y."/>
            <person name="Ohishi K."/>
            <person name="Motoyama A."/>
            <person name="Aizu T."/>
            <person name="Enomoto A."/>
            <person name="Kondo K."/>
            <person name="Tanaka S."/>
            <person name="Hara Y."/>
            <person name="Koshikawa S."/>
            <person name="Sagara H."/>
            <person name="Miura T."/>
            <person name="Yokobori S."/>
            <person name="Miyagawa K."/>
            <person name="Suzuki Y."/>
            <person name="Kubo T."/>
            <person name="Oyama M."/>
            <person name="Kohara Y."/>
            <person name="Fujiyama A."/>
            <person name="Arakawa K."/>
            <person name="Katayama T."/>
            <person name="Toyoda A."/>
            <person name="Kunieda T."/>
        </authorList>
    </citation>
    <scope>NUCLEOTIDE SEQUENCE [LARGE SCALE GENOMIC DNA]</scope>
    <source>
        <strain evidence="2 3">YOKOZUNA-1</strain>
    </source>
</reference>
<keyword evidence="3" id="KW-1185">Reference proteome</keyword>
<name>A0A1D1UH08_RAMVA</name>
<evidence type="ECO:0000313" key="2">
    <source>
        <dbReference type="EMBL" id="GAU88936.1"/>
    </source>
</evidence>
<feature type="compositionally biased region" description="Low complexity" evidence="1">
    <location>
        <begin position="95"/>
        <end position="112"/>
    </location>
</feature>
<dbReference type="EMBL" id="BDGG01000001">
    <property type="protein sequence ID" value="GAU88936.1"/>
    <property type="molecule type" value="Genomic_DNA"/>
</dbReference>
<proteinExistence type="predicted"/>
<evidence type="ECO:0000313" key="3">
    <source>
        <dbReference type="Proteomes" id="UP000186922"/>
    </source>
</evidence>
<sequence>MLSVIYDGGDGLDGDGRRKHDSGWRHFTLWADCFSTPDSSQRKRAKWNDSSCSKKISSCSTQYKLNFTRFSASFKVAIFYTSWNRKAEHFRGRNSPAPTRRSPSVRSSSETQ</sequence>
<evidence type="ECO:0000256" key="1">
    <source>
        <dbReference type="SAM" id="MobiDB-lite"/>
    </source>
</evidence>
<organism evidence="2 3">
    <name type="scientific">Ramazzottius varieornatus</name>
    <name type="common">Water bear</name>
    <name type="synonym">Tardigrade</name>
    <dbReference type="NCBI Taxonomy" id="947166"/>
    <lineage>
        <taxon>Eukaryota</taxon>
        <taxon>Metazoa</taxon>
        <taxon>Ecdysozoa</taxon>
        <taxon>Tardigrada</taxon>
        <taxon>Eutardigrada</taxon>
        <taxon>Parachela</taxon>
        <taxon>Hypsibioidea</taxon>
        <taxon>Ramazzottiidae</taxon>
        <taxon>Ramazzottius</taxon>
    </lineage>
</organism>
<feature type="region of interest" description="Disordered" evidence="1">
    <location>
        <begin position="89"/>
        <end position="112"/>
    </location>
</feature>
<protein>
    <submittedName>
        <fullName evidence="2">Uncharacterized protein</fullName>
    </submittedName>
</protein>
<dbReference type="AlphaFoldDB" id="A0A1D1UH08"/>
<dbReference type="Proteomes" id="UP000186922">
    <property type="component" value="Unassembled WGS sequence"/>
</dbReference>
<accession>A0A1D1UH08</accession>
<comment type="caution">
    <text evidence="2">The sequence shown here is derived from an EMBL/GenBank/DDBJ whole genome shotgun (WGS) entry which is preliminary data.</text>
</comment>
<gene>
    <name evidence="2" type="primary">RvY_01547-1</name>
    <name evidence="2" type="synonym">RvY_01547.1</name>
    <name evidence="2" type="ORF">RvY_01547</name>
</gene>